<name>A0A9X1IAY2_9PROT</name>
<organism evidence="2 3">
    <name type="scientific">Roseicella aerolata</name>
    <dbReference type="NCBI Taxonomy" id="2883479"/>
    <lineage>
        <taxon>Bacteria</taxon>
        <taxon>Pseudomonadati</taxon>
        <taxon>Pseudomonadota</taxon>
        <taxon>Alphaproteobacteria</taxon>
        <taxon>Acetobacterales</taxon>
        <taxon>Roseomonadaceae</taxon>
        <taxon>Roseicella</taxon>
    </lineage>
</organism>
<dbReference type="Gene3D" id="1.10.3210.10">
    <property type="entry name" value="Hypothetical protein af1432"/>
    <property type="match status" value="1"/>
</dbReference>
<sequence>MRPPDDQGMDPPREDAIRAEPGPGRAGMARPGRKASPEAQRAWVRLPSGRRLDLISPTPFDWTDEDLAIGLSRTFRWGGHSVWPGAPLSVAQHSLAVLALRRAKTRGGLTEAEARRELLHDAEEGLLGFDCISPLKPFLGAGFADLQARLSGAVALRYALPAWTPEAKRAHKACDIALAAGEAVHVAGWTPAELRGTLGIRAAVMAEDPLLPAFGGEPWRPWPPELAAERFLAALRQLGGEISQRGSGGRDKG</sequence>
<dbReference type="SUPFAM" id="SSF109604">
    <property type="entry name" value="HD-domain/PDEase-like"/>
    <property type="match status" value="1"/>
</dbReference>
<dbReference type="RefSeq" id="WP_226603772.1">
    <property type="nucleotide sequence ID" value="NZ_JAJAQI010000002.1"/>
</dbReference>
<evidence type="ECO:0008006" key="4">
    <source>
        <dbReference type="Google" id="ProtNLM"/>
    </source>
</evidence>
<protein>
    <recommendedName>
        <fullName evidence="4">Phosphohydrolase</fullName>
    </recommendedName>
</protein>
<evidence type="ECO:0000313" key="2">
    <source>
        <dbReference type="EMBL" id="MCB4820484.1"/>
    </source>
</evidence>
<proteinExistence type="predicted"/>
<dbReference type="AlphaFoldDB" id="A0A9X1IAY2"/>
<dbReference type="EMBL" id="JAJAQI010000002">
    <property type="protein sequence ID" value="MCB4820484.1"/>
    <property type="molecule type" value="Genomic_DNA"/>
</dbReference>
<reference evidence="2" key="1">
    <citation type="submission" date="2021-10" db="EMBL/GenBank/DDBJ databases">
        <title>Roseicella aerolatum sp. nov., isolated from aerosols of e-waste dismantling site.</title>
        <authorList>
            <person name="Qin T."/>
        </authorList>
    </citation>
    <scope>NUCLEOTIDE SEQUENCE</scope>
    <source>
        <strain evidence="2">GB24</strain>
    </source>
</reference>
<keyword evidence="3" id="KW-1185">Reference proteome</keyword>
<comment type="caution">
    <text evidence="2">The sequence shown here is derived from an EMBL/GenBank/DDBJ whole genome shotgun (WGS) entry which is preliminary data.</text>
</comment>
<evidence type="ECO:0000256" key="1">
    <source>
        <dbReference type="SAM" id="MobiDB-lite"/>
    </source>
</evidence>
<accession>A0A9X1IAY2</accession>
<dbReference type="Proteomes" id="UP001139311">
    <property type="component" value="Unassembled WGS sequence"/>
</dbReference>
<gene>
    <name evidence="2" type="ORF">LHA35_01900</name>
</gene>
<feature type="compositionally biased region" description="Low complexity" evidence="1">
    <location>
        <begin position="19"/>
        <end position="30"/>
    </location>
</feature>
<feature type="region of interest" description="Disordered" evidence="1">
    <location>
        <begin position="1"/>
        <end position="40"/>
    </location>
</feature>
<evidence type="ECO:0000313" key="3">
    <source>
        <dbReference type="Proteomes" id="UP001139311"/>
    </source>
</evidence>